<name>A0A2H3JEB4_WOLCO</name>
<evidence type="ECO:0000313" key="1">
    <source>
        <dbReference type="EMBL" id="PCH35034.1"/>
    </source>
</evidence>
<protein>
    <submittedName>
        <fullName evidence="1">Uncharacterized protein</fullName>
    </submittedName>
</protein>
<sequence>MQADVSILRRLLFLSQVQIGARRRETVFPDLGGMSGRVHARSWLPGHGGTRPAREAGVSSRYAYILTQRRPRPWALRARTSGRPRALSGRRLWCVSSQQRANAPSPRTPPQIRIDVAALQGVMDGYSPWHVTTGVLGVCPLRVFGGAACHGGGANCRSAARTRITCRREATREFFSQKCRWRAHAAGSMFLGCAVVGVEPVE</sequence>
<proteinExistence type="predicted"/>
<dbReference type="Proteomes" id="UP000218811">
    <property type="component" value="Unassembled WGS sequence"/>
</dbReference>
<accession>A0A2H3JEB4</accession>
<dbReference type="EMBL" id="KB467843">
    <property type="protein sequence ID" value="PCH35034.1"/>
    <property type="molecule type" value="Genomic_DNA"/>
</dbReference>
<evidence type="ECO:0000313" key="2">
    <source>
        <dbReference type="Proteomes" id="UP000218811"/>
    </source>
</evidence>
<gene>
    <name evidence="1" type="ORF">WOLCODRAFT_155688</name>
</gene>
<organism evidence="1 2">
    <name type="scientific">Wolfiporia cocos (strain MD-104)</name>
    <name type="common">Brown rot fungus</name>
    <dbReference type="NCBI Taxonomy" id="742152"/>
    <lineage>
        <taxon>Eukaryota</taxon>
        <taxon>Fungi</taxon>
        <taxon>Dikarya</taxon>
        <taxon>Basidiomycota</taxon>
        <taxon>Agaricomycotina</taxon>
        <taxon>Agaricomycetes</taxon>
        <taxon>Polyporales</taxon>
        <taxon>Phaeolaceae</taxon>
        <taxon>Wolfiporia</taxon>
    </lineage>
</organism>
<dbReference type="AlphaFoldDB" id="A0A2H3JEB4"/>
<reference evidence="1 2" key="1">
    <citation type="journal article" date="2012" name="Science">
        <title>The Paleozoic origin of enzymatic lignin decomposition reconstructed from 31 fungal genomes.</title>
        <authorList>
            <person name="Floudas D."/>
            <person name="Binder M."/>
            <person name="Riley R."/>
            <person name="Barry K."/>
            <person name="Blanchette R.A."/>
            <person name="Henrissat B."/>
            <person name="Martinez A.T."/>
            <person name="Otillar R."/>
            <person name="Spatafora J.W."/>
            <person name="Yadav J.S."/>
            <person name="Aerts A."/>
            <person name="Benoit I."/>
            <person name="Boyd A."/>
            <person name="Carlson A."/>
            <person name="Copeland A."/>
            <person name="Coutinho P.M."/>
            <person name="de Vries R.P."/>
            <person name="Ferreira P."/>
            <person name="Findley K."/>
            <person name="Foster B."/>
            <person name="Gaskell J."/>
            <person name="Glotzer D."/>
            <person name="Gorecki P."/>
            <person name="Heitman J."/>
            <person name="Hesse C."/>
            <person name="Hori C."/>
            <person name="Igarashi K."/>
            <person name="Jurgens J.A."/>
            <person name="Kallen N."/>
            <person name="Kersten P."/>
            <person name="Kohler A."/>
            <person name="Kuees U."/>
            <person name="Kumar T.K.A."/>
            <person name="Kuo A."/>
            <person name="LaButti K."/>
            <person name="Larrondo L.F."/>
            <person name="Lindquist E."/>
            <person name="Ling A."/>
            <person name="Lombard V."/>
            <person name="Lucas S."/>
            <person name="Lundell T."/>
            <person name="Martin R."/>
            <person name="McLaughlin D.J."/>
            <person name="Morgenstern I."/>
            <person name="Morin E."/>
            <person name="Murat C."/>
            <person name="Nagy L.G."/>
            <person name="Nolan M."/>
            <person name="Ohm R.A."/>
            <person name="Patyshakuliyeva A."/>
            <person name="Rokas A."/>
            <person name="Ruiz-Duenas F.J."/>
            <person name="Sabat G."/>
            <person name="Salamov A."/>
            <person name="Samejima M."/>
            <person name="Schmutz J."/>
            <person name="Slot J.C."/>
            <person name="St John F."/>
            <person name="Stenlid J."/>
            <person name="Sun H."/>
            <person name="Sun S."/>
            <person name="Syed K."/>
            <person name="Tsang A."/>
            <person name="Wiebenga A."/>
            <person name="Young D."/>
            <person name="Pisabarro A."/>
            <person name="Eastwood D.C."/>
            <person name="Martin F."/>
            <person name="Cullen D."/>
            <person name="Grigoriev I.V."/>
            <person name="Hibbett D.S."/>
        </authorList>
    </citation>
    <scope>NUCLEOTIDE SEQUENCE [LARGE SCALE GENOMIC DNA]</scope>
    <source>
        <strain evidence="1 2">MD-104</strain>
    </source>
</reference>
<keyword evidence="2" id="KW-1185">Reference proteome</keyword>